<dbReference type="OrthoDB" id="399202at2"/>
<organism evidence="2 3">
    <name type="scientific">[Mycoplasma] phocae</name>
    <dbReference type="NCBI Taxonomy" id="142651"/>
    <lineage>
        <taxon>Bacteria</taxon>
        <taxon>Bacillati</taxon>
        <taxon>Mycoplasmatota</taxon>
        <taxon>Mycoplasmoidales</taxon>
        <taxon>Metamycoplasmataceae</taxon>
        <taxon>Metamycoplasma</taxon>
    </lineage>
</organism>
<dbReference type="EMBL" id="CP029295">
    <property type="protein sequence ID" value="AXE60660.1"/>
    <property type="molecule type" value="Genomic_DNA"/>
</dbReference>
<protein>
    <recommendedName>
        <fullName evidence="4">Lipoprotein</fullName>
    </recommendedName>
</protein>
<proteinExistence type="predicted"/>
<feature type="chain" id="PRO_5016299085" description="Lipoprotein" evidence="1">
    <location>
        <begin position="24"/>
        <end position="172"/>
    </location>
</feature>
<keyword evidence="3" id="KW-1185">Reference proteome</keyword>
<dbReference type="AlphaFoldDB" id="A0A2Z5IPZ4"/>
<dbReference type="Proteomes" id="UP000252477">
    <property type="component" value="Chromosome"/>
</dbReference>
<reference evidence="2 3" key="1">
    <citation type="submission" date="2018-05" db="EMBL/GenBank/DDBJ databases">
        <title>Annotation of the Mycoplasma phocidae genome.</title>
        <authorList>
            <person name="Brown D.R."/>
            <person name="Kutish G.F."/>
            <person name="Frasca S.Jr."/>
        </authorList>
    </citation>
    <scope>NUCLEOTIDE SEQUENCE [LARGE SCALE GENOMIC DNA]</scope>
    <source>
        <strain evidence="2 3">105</strain>
    </source>
</reference>
<gene>
    <name evidence="2" type="ORF">DA803_00955</name>
</gene>
<dbReference type="PROSITE" id="PS51257">
    <property type="entry name" value="PROKAR_LIPOPROTEIN"/>
    <property type="match status" value="1"/>
</dbReference>
<feature type="signal peptide" evidence="1">
    <location>
        <begin position="1"/>
        <end position="23"/>
    </location>
</feature>
<evidence type="ECO:0000256" key="1">
    <source>
        <dbReference type="SAM" id="SignalP"/>
    </source>
</evidence>
<dbReference type="RefSeq" id="WP_114190774.1">
    <property type="nucleotide sequence ID" value="NZ_CP029295.1"/>
</dbReference>
<name>A0A2Z5IPZ4_9BACT</name>
<accession>A0A2Z5IPZ4</accession>
<evidence type="ECO:0000313" key="3">
    <source>
        <dbReference type="Proteomes" id="UP000252477"/>
    </source>
</evidence>
<dbReference type="KEGG" id="mpho:DA803_00955"/>
<keyword evidence="1" id="KW-0732">Signal</keyword>
<evidence type="ECO:0008006" key="4">
    <source>
        <dbReference type="Google" id="ProtNLM"/>
    </source>
</evidence>
<sequence>MKAKKIFLSFLPIIAVAPLIAVSCTNEKANDTKKITNPRINFNQRVKGYLSTSQLDYIKESFEFRVTKEGRKLSWPERNEIISSLIEKYKKFDNPKNPSSDPNHAYERIIKDEEFTKYFEFKMGAKRNIWGHPLKVYFNSSDSSNVPFISFSIYCPDLGMALEKTDTVKLEV</sequence>
<evidence type="ECO:0000313" key="2">
    <source>
        <dbReference type="EMBL" id="AXE60660.1"/>
    </source>
</evidence>